<feature type="transmembrane region" description="Helical" evidence="6">
    <location>
        <begin position="326"/>
        <end position="347"/>
    </location>
</feature>
<keyword evidence="6" id="KW-1133">Transmembrane helix</keyword>
<keyword evidence="9" id="KW-1185">Reference proteome</keyword>
<keyword evidence="4 8" id="KW-0808">Transferase</keyword>
<dbReference type="OrthoDB" id="9800276at2"/>
<evidence type="ECO:0000256" key="5">
    <source>
        <dbReference type="ARBA" id="ARBA00023136"/>
    </source>
</evidence>
<dbReference type="PANTHER" id="PTHR43646">
    <property type="entry name" value="GLYCOSYLTRANSFERASE"/>
    <property type="match status" value="1"/>
</dbReference>
<dbReference type="GO" id="GO:0005886">
    <property type="term" value="C:plasma membrane"/>
    <property type="evidence" value="ECO:0007669"/>
    <property type="project" value="UniProtKB-SubCell"/>
</dbReference>
<evidence type="ECO:0000259" key="7">
    <source>
        <dbReference type="Pfam" id="PF00535"/>
    </source>
</evidence>
<sequence length="364" mass="41883">MIYFFYIVFFFLILRFTVTLFNFISNPKLTPAPVKHYDLVSVLIPARNEEERILTLLQSLAVQDYERLEVIVLDDNSEDRTYETVTNFCRQDARFRIIRGEKLRKGWLGKNFACHQLAKQAKGDWFLFLDADEMVKDGLIQNALYRMYMGKLTLLSLFTNQITKSAGEKAVVPLMHFLLLNLLPLRLVKLSKLPSFAAASGQFMLFNAQTYRQYQFHKMVKNKVVEDVEIMKKVKQQGLRGEALLANAFVFCRMYKGYKESVLGFSKNILAGFNNNIFALAIYILLVVLGPVFILVLGNMQLFVFALTLIFLSRVMISYLSGQSVFLNILYHPFQMLSLLLIALVSIKQKLGKSVTWKGRNVNA</sequence>
<dbReference type="InterPro" id="IPR029044">
    <property type="entry name" value="Nucleotide-diphossugar_trans"/>
</dbReference>
<gene>
    <name evidence="8" type="ORF">BCY91_00360</name>
</gene>
<dbReference type="EMBL" id="MBTA01000001">
    <property type="protein sequence ID" value="RKD20454.1"/>
    <property type="molecule type" value="Genomic_DNA"/>
</dbReference>
<feature type="transmembrane region" description="Helical" evidence="6">
    <location>
        <begin position="302"/>
        <end position="320"/>
    </location>
</feature>
<dbReference type="PANTHER" id="PTHR43646:SF2">
    <property type="entry name" value="GLYCOSYLTRANSFERASE 2-LIKE DOMAIN-CONTAINING PROTEIN"/>
    <property type="match status" value="1"/>
</dbReference>
<evidence type="ECO:0000256" key="2">
    <source>
        <dbReference type="ARBA" id="ARBA00022475"/>
    </source>
</evidence>
<comment type="subcellular location">
    <subcellularLocation>
        <location evidence="1">Cell membrane</location>
    </subcellularLocation>
</comment>
<keyword evidence="6" id="KW-0812">Transmembrane</keyword>
<protein>
    <submittedName>
        <fullName evidence="8">Glycosyl transferase family 2</fullName>
    </submittedName>
</protein>
<keyword evidence="3" id="KW-0328">Glycosyltransferase</keyword>
<name>A0A419SCA9_9SPHI</name>
<feature type="domain" description="Glycosyltransferase 2-like" evidence="7">
    <location>
        <begin position="41"/>
        <end position="149"/>
    </location>
</feature>
<dbReference type="Gene3D" id="3.90.550.10">
    <property type="entry name" value="Spore Coat Polysaccharide Biosynthesis Protein SpsA, Chain A"/>
    <property type="match status" value="1"/>
</dbReference>
<dbReference type="Pfam" id="PF00535">
    <property type="entry name" value="Glycos_transf_2"/>
    <property type="match status" value="1"/>
</dbReference>
<feature type="transmembrane region" description="Helical" evidence="6">
    <location>
        <begin position="6"/>
        <end position="25"/>
    </location>
</feature>
<organism evidence="8 9">
    <name type="scientific">Pelobium manganitolerans</name>
    <dbReference type="NCBI Taxonomy" id="1842495"/>
    <lineage>
        <taxon>Bacteria</taxon>
        <taxon>Pseudomonadati</taxon>
        <taxon>Bacteroidota</taxon>
        <taxon>Sphingobacteriia</taxon>
        <taxon>Sphingobacteriales</taxon>
        <taxon>Sphingobacteriaceae</taxon>
        <taxon>Pelobium</taxon>
    </lineage>
</organism>
<comment type="caution">
    <text evidence="8">The sequence shown here is derived from an EMBL/GenBank/DDBJ whole genome shotgun (WGS) entry which is preliminary data.</text>
</comment>
<dbReference type="AlphaFoldDB" id="A0A419SCA9"/>
<dbReference type="Proteomes" id="UP000283433">
    <property type="component" value="Unassembled WGS sequence"/>
</dbReference>
<evidence type="ECO:0000256" key="6">
    <source>
        <dbReference type="SAM" id="Phobius"/>
    </source>
</evidence>
<dbReference type="InterPro" id="IPR001173">
    <property type="entry name" value="Glyco_trans_2-like"/>
</dbReference>
<evidence type="ECO:0000313" key="8">
    <source>
        <dbReference type="EMBL" id="RKD20454.1"/>
    </source>
</evidence>
<dbReference type="SUPFAM" id="SSF53448">
    <property type="entry name" value="Nucleotide-diphospho-sugar transferases"/>
    <property type="match status" value="1"/>
</dbReference>
<keyword evidence="2" id="KW-1003">Cell membrane</keyword>
<reference evidence="8 9" key="1">
    <citation type="submission" date="2016-07" db="EMBL/GenBank/DDBJ databases">
        <title>Genome of Pelobium manganitolerans.</title>
        <authorList>
            <person name="Wu S."/>
            <person name="Wang G."/>
        </authorList>
    </citation>
    <scope>NUCLEOTIDE SEQUENCE [LARGE SCALE GENOMIC DNA]</scope>
    <source>
        <strain evidence="8 9">YS-25</strain>
    </source>
</reference>
<feature type="transmembrane region" description="Helical" evidence="6">
    <location>
        <begin position="276"/>
        <end position="297"/>
    </location>
</feature>
<accession>A0A419SCA9</accession>
<dbReference type="GO" id="GO:0016757">
    <property type="term" value="F:glycosyltransferase activity"/>
    <property type="evidence" value="ECO:0007669"/>
    <property type="project" value="UniProtKB-KW"/>
</dbReference>
<evidence type="ECO:0000313" key="9">
    <source>
        <dbReference type="Proteomes" id="UP000283433"/>
    </source>
</evidence>
<evidence type="ECO:0000256" key="4">
    <source>
        <dbReference type="ARBA" id="ARBA00022679"/>
    </source>
</evidence>
<evidence type="ECO:0000256" key="1">
    <source>
        <dbReference type="ARBA" id="ARBA00004236"/>
    </source>
</evidence>
<proteinExistence type="predicted"/>
<keyword evidence="5 6" id="KW-0472">Membrane</keyword>
<evidence type="ECO:0000256" key="3">
    <source>
        <dbReference type="ARBA" id="ARBA00022676"/>
    </source>
</evidence>